<evidence type="ECO:0000256" key="5">
    <source>
        <dbReference type="ARBA" id="ARBA00023163"/>
    </source>
</evidence>
<name>A0A7K1UUX0_9NOCA</name>
<dbReference type="PRINTS" id="PR00039">
    <property type="entry name" value="HTHLYSR"/>
</dbReference>
<dbReference type="Pfam" id="PF00126">
    <property type="entry name" value="HTH_1"/>
    <property type="match status" value="1"/>
</dbReference>
<dbReference type="AlphaFoldDB" id="A0A7K1UUX0"/>
<dbReference type="Pfam" id="PF03466">
    <property type="entry name" value="LysR_substrate"/>
    <property type="match status" value="1"/>
</dbReference>
<dbReference type="GO" id="GO:0003677">
    <property type="term" value="F:DNA binding"/>
    <property type="evidence" value="ECO:0007669"/>
    <property type="project" value="UniProtKB-KW"/>
</dbReference>
<dbReference type="PANTHER" id="PTHR30346">
    <property type="entry name" value="TRANSCRIPTIONAL DUAL REGULATOR HCAR-RELATED"/>
    <property type="match status" value="1"/>
</dbReference>
<proteinExistence type="inferred from homology"/>
<protein>
    <submittedName>
        <fullName evidence="7">LysR family transcriptional regulator</fullName>
    </submittedName>
</protein>
<evidence type="ECO:0000256" key="2">
    <source>
        <dbReference type="ARBA" id="ARBA00023015"/>
    </source>
</evidence>
<dbReference type="PANTHER" id="PTHR30346:SF29">
    <property type="entry name" value="LYSR SUBSTRATE-BINDING"/>
    <property type="match status" value="1"/>
</dbReference>
<dbReference type="FunFam" id="1.10.10.10:FF:000001">
    <property type="entry name" value="LysR family transcriptional regulator"/>
    <property type="match status" value="1"/>
</dbReference>
<dbReference type="Gene3D" id="3.40.190.10">
    <property type="entry name" value="Periplasmic binding protein-like II"/>
    <property type="match status" value="2"/>
</dbReference>
<feature type="domain" description="HTH lysR-type" evidence="6">
    <location>
        <begin position="4"/>
        <end position="61"/>
    </location>
</feature>
<dbReference type="Gene3D" id="1.10.10.10">
    <property type="entry name" value="Winged helix-like DNA-binding domain superfamily/Winged helix DNA-binding domain"/>
    <property type="match status" value="1"/>
</dbReference>
<dbReference type="GO" id="GO:0032993">
    <property type="term" value="C:protein-DNA complex"/>
    <property type="evidence" value="ECO:0007669"/>
    <property type="project" value="TreeGrafter"/>
</dbReference>
<dbReference type="EMBL" id="WRPP01000002">
    <property type="protein sequence ID" value="MVU78071.1"/>
    <property type="molecule type" value="Genomic_DNA"/>
</dbReference>
<gene>
    <name evidence="7" type="ORF">GPX89_12555</name>
</gene>
<sequence length="296" mass="31248">MSGVDTTWLTTFVEVARTGSFTAAAETLRFTQSAISRQVSALEDELGARLFDRLPRGVRLTENGRSLLGHAEAVLDRLAIARQDLAALRNLAAGSVRLGSFSSANAVLVPRALARFRAAHPGVHATHHEGMTAQLLARLTAGEIDIAVISLSAGERPEGVDLYKITTDHLWIALPEGHRLAGRKRLRLADLDGETWIAGRPRAADTLAGSAGEPPAIGIVVQEWIAKLGFVEAGLGVTLVPSISVAAMPRGVVAVPLRSGEIAPRIVCAATAEHTTLSASVRALLNCLTDCATELK</sequence>
<dbReference type="SUPFAM" id="SSF46785">
    <property type="entry name" value="Winged helix' DNA-binding domain"/>
    <property type="match status" value="1"/>
</dbReference>
<evidence type="ECO:0000313" key="8">
    <source>
        <dbReference type="Proteomes" id="UP000466794"/>
    </source>
</evidence>
<evidence type="ECO:0000313" key="7">
    <source>
        <dbReference type="EMBL" id="MVU78071.1"/>
    </source>
</evidence>
<keyword evidence="4" id="KW-0010">Activator</keyword>
<dbReference type="InterPro" id="IPR000847">
    <property type="entry name" value="LysR_HTH_N"/>
</dbReference>
<dbReference type="GO" id="GO:0003700">
    <property type="term" value="F:DNA-binding transcription factor activity"/>
    <property type="evidence" value="ECO:0007669"/>
    <property type="project" value="InterPro"/>
</dbReference>
<keyword evidence="8" id="KW-1185">Reference proteome</keyword>
<dbReference type="InterPro" id="IPR005119">
    <property type="entry name" value="LysR_subst-bd"/>
</dbReference>
<evidence type="ECO:0000256" key="3">
    <source>
        <dbReference type="ARBA" id="ARBA00023125"/>
    </source>
</evidence>
<dbReference type="InterPro" id="IPR036390">
    <property type="entry name" value="WH_DNA-bd_sf"/>
</dbReference>
<comment type="similarity">
    <text evidence="1">Belongs to the LysR transcriptional regulatory family.</text>
</comment>
<keyword evidence="2" id="KW-0805">Transcription regulation</keyword>
<evidence type="ECO:0000259" key="6">
    <source>
        <dbReference type="PROSITE" id="PS50931"/>
    </source>
</evidence>
<dbReference type="SUPFAM" id="SSF53850">
    <property type="entry name" value="Periplasmic binding protein-like II"/>
    <property type="match status" value="1"/>
</dbReference>
<dbReference type="InterPro" id="IPR036388">
    <property type="entry name" value="WH-like_DNA-bd_sf"/>
</dbReference>
<reference evidence="7 8" key="1">
    <citation type="submission" date="2019-12" db="EMBL/GenBank/DDBJ databases">
        <title>Nocardia sp. nov. ET3-3 isolated from soil.</title>
        <authorList>
            <person name="Kanchanasin P."/>
            <person name="Tanasupawat S."/>
            <person name="Yuki M."/>
            <person name="Kudo T."/>
        </authorList>
    </citation>
    <scope>NUCLEOTIDE SEQUENCE [LARGE SCALE GENOMIC DNA]</scope>
    <source>
        <strain evidence="7 8">ET3-3</strain>
    </source>
</reference>
<dbReference type="PROSITE" id="PS50931">
    <property type="entry name" value="HTH_LYSR"/>
    <property type="match status" value="1"/>
</dbReference>
<keyword evidence="5" id="KW-0804">Transcription</keyword>
<dbReference type="Proteomes" id="UP000466794">
    <property type="component" value="Unassembled WGS sequence"/>
</dbReference>
<evidence type="ECO:0000256" key="4">
    <source>
        <dbReference type="ARBA" id="ARBA00023159"/>
    </source>
</evidence>
<evidence type="ECO:0000256" key="1">
    <source>
        <dbReference type="ARBA" id="ARBA00009437"/>
    </source>
</evidence>
<keyword evidence="3" id="KW-0238">DNA-binding</keyword>
<accession>A0A7K1UUX0</accession>
<comment type="caution">
    <text evidence="7">The sequence shown here is derived from an EMBL/GenBank/DDBJ whole genome shotgun (WGS) entry which is preliminary data.</text>
</comment>
<organism evidence="7 8">
    <name type="scientific">Nocardia terrae</name>
    <dbReference type="NCBI Taxonomy" id="2675851"/>
    <lineage>
        <taxon>Bacteria</taxon>
        <taxon>Bacillati</taxon>
        <taxon>Actinomycetota</taxon>
        <taxon>Actinomycetes</taxon>
        <taxon>Mycobacteriales</taxon>
        <taxon>Nocardiaceae</taxon>
        <taxon>Nocardia</taxon>
    </lineage>
</organism>